<name>A0A9D4MBH0_DREPO</name>
<dbReference type="Proteomes" id="UP000828390">
    <property type="component" value="Unassembled WGS sequence"/>
</dbReference>
<comment type="caution">
    <text evidence="1">The sequence shown here is derived from an EMBL/GenBank/DDBJ whole genome shotgun (WGS) entry which is preliminary data.</text>
</comment>
<gene>
    <name evidence="1" type="ORF">DPMN_036796</name>
</gene>
<accession>A0A9D4MBH0</accession>
<evidence type="ECO:0000313" key="1">
    <source>
        <dbReference type="EMBL" id="KAH3873558.1"/>
    </source>
</evidence>
<protein>
    <submittedName>
        <fullName evidence="1">Uncharacterized protein</fullName>
    </submittedName>
</protein>
<reference evidence="1" key="2">
    <citation type="submission" date="2020-11" db="EMBL/GenBank/DDBJ databases">
        <authorList>
            <person name="McCartney M.A."/>
            <person name="Auch B."/>
            <person name="Kono T."/>
            <person name="Mallez S."/>
            <person name="Becker A."/>
            <person name="Gohl D.M."/>
            <person name="Silverstein K.A.T."/>
            <person name="Koren S."/>
            <person name="Bechman K.B."/>
            <person name="Herman A."/>
            <person name="Abrahante J.E."/>
            <person name="Garbe J."/>
        </authorList>
    </citation>
    <scope>NUCLEOTIDE SEQUENCE</scope>
    <source>
        <strain evidence="1">Duluth1</strain>
        <tissue evidence="1">Whole animal</tissue>
    </source>
</reference>
<keyword evidence="2" id="KW-1185">Reference proteome</keyword>
<evidence type="ECO:0000313" key="2">
    <source>
        <dbReference type="Proteomes" id="UP000828390"/>
    </source>
</evidence>
<proteinExistence type="predicted"/>
<organism evidence="1 2">
    <name type="scientific">Dreissena polymorpha</name>
    <name type="common">Zebra mussel</name>
    <name type="synonym">Mytilus polymorpha</name>
    <dbReference type="NCBI Taxonomy" id="45954"/>
    <lineage>
        <taxon>Eukaryota</taxon>
        <taxon>Metazoa</taxon>
        <taxon>Spiralia</taxon>
        <taxon>Lophotrochozoa</taxon>
        <taxon>Mollusca</taxon>
        <taxon>Bivalvia</taxon>
        <taxon>Autobranchia</taxon>
        <taxon>Heteroconchia</taxon>
        <taxon>Euheterodonta</taxon>
        <taxon>Imparidentia</taxon>
        <taxon>Neoheterodontei</taxon>
        <taxon>Myida</taxon>
        <taxon>Dreissenoidea</taxon>
        <taxon>Dreissenidae</taxon>
        <taxon>Dreissena</taxon>
    </lineage>
</organism>
<reference evidence="1" key="1">
    <citation type="journal article" date="2019" name="bioRxiv">
        <title>The Genome of the Zebra Mussel, Dreissena polymorpha: A Resource for Invasive Species Research.</title>
        <authorList>
            <person name="McCartney M.A."/>
            <person name="Auch B."/>
            <person name="Kono T."/>
            <person name="Mallez S."/>
            <person name="Zhang Y."/>
            <person name="Obille A."/>
            <person name="Becker A."/>
            <person name="Abrahante J.E."/>
            <person name="Garbe J."/>
            <person name="Badalamenti J.P."/>
            <person name="Herman A."/>
            <person name="Mangelson H."/>
            <person name="Liachko I."/>
            <person name="Sullivan S."/>
            <person name="Sone E.D."/>
            <person name="Koren S."/>
            <person name="Silverstein K.A.T."/>
            <person name="Beckman K.B."/>
            <person name="Gohl D.M."/>
        </authorList>
    </citation>
    <scope>NUCLEOTIDE SEQUENCE</scope>
    <source>
        <strain evidence="1">Duluth1</strain>
        <tissue evidence="1">Whole animal</tissue>
    </source>
</reference>
<dbReference type="AlphaFoldDB" id="A0A9D4MBH0"/>
<sequence length="98" mass="11501">MVSAYRLGAHRFDPIVGASLDLLHRHRVLVPSPRKRSQERFNKPGLGREGDVGDIFAWDIIMSPLNYMKEKLTSPSFFQQRRFISQLFHLKILYFHMS</sequence>
<dbReference type="EMBL" id="JAIWYP010000002">
    <property type="protein sequence ID" value="KAH3873558.1"/>
    <property type="molecule type" value="Genomic_DNA"/>
</dbReference>